<feature type="compositionally biased region" description="Basic and acidic residues" evidence="1">
    <location>
        <begin position="616"/>
        <end position="632"/>
    </location>
</feature>
<feature type="region of interest" description="Disordered" evidence="1">
    <location>
        <begin position="149"/>
        <end position="385"/>
    </location>
</feature>
<dbReference type="PANTHER" id="PTHR34367:SF1">
    <property type="entry name" value="OS04G0528600 PROTEIN"/>
    <property type="match status" value="1"/>
</dbReference>
<sequence>MGACLSKKNKPSTSSPPASTKSLSTPPIHQQNSHNNATAILSKPENKNNNTVQEKQQDPEVFKQHEDETQPKKEIFIIKHRKSHDEREKNSIKIAPFTVQHNDGLVSSSETESLNNSNNNNNNNNKVGVVAAVRTSSCTKEEVDAILIQCGRLSRSSSGKAASSSARKYSGSKRSFDFDHSDNNNDAISAEDEQKRANPSDNSEEYDGVARHNNRQRHRSSPKGSSNGRRRTPSREREREQRSSSRERRVSRSPGRRSSDANTANGSNNTGSGSGSSSRPGKMVTVPATVSSLVMDKSNNGSGGGDSGKRVNVKRNIASPRSMSPARVNGNGMNQNLQQQQPSLSRSNSARKTEVSPFRRNPLSEVDPNSLAYPQSNANNGGSKVQIKHKKEIEAETIQKPKAEMRDNGKNRTSRATLEKEKGVISHTKEQQEDEIKVMSDNAIVKNVVMPSGITRSRSSRRSRDLDSINPETLTNPPPSSYTSLLLEDIHNFHQKTTAQPAVCLPACLNKACSILEAVADLNSTTSSTFSRNEYNAVPESSFVEESEVVVSDDVMEPSLHKYVTVKRGGSFSLCEDQESSGSNSFSLNSGQQQQQQHWNNCSSGDSPDCWSSRLSSKEESLMKRRECDHQHSGGIGRGRLATTSST</sequence>
<feature type="compositionally biased region" description="Low complexity" evidence="1">
    <location>
        <begin position="260"/>
        <end position="278"/>
    </location>
</feature>
<evidence type="ECO:0000313" key="3">
    <source>
        <dbReference type="Proteomes" id="UP001058974"/>
    </source>
</evidence>
<feature type="compositionally biased region" description="Basic and acidic residues" evidence="1">
    <location>
        <begin position="396"/>
        <end position="410"/>
    </location>
</feature>
<dbReference type="InterPro" id="IPR040412">
    <property type="entry name" value="At1g65710-like"/>
</dbReference>
<feature type="compositionally biased region" description="Basic and acidic residues" evidence="1">
    <location>
        <begin position="174"/>
        <end position="183"/>
    </location>
</feature>
<comment type="caution">
    <text evidence="2">The sequence shown here is derived from an EMBL/GenBank/DDBJ whole genome shotgun (WGS) entry which is preliminary data.</text>
</comment>
<feature type="region of interest" description="Disordered" evidence="1">
    <location>
        <begin position="1"/>
        <end position="75"/>
    </location>
</feature>
<organism evidence="2 3">
    <name type="scientific">Pisum sativum</name>
    <name type="common">Garden pea</name>
    <name type="synonym">Lathyrus oleraceus</name>
    <dbReference type="NCBI Taxonomy" id="3888"/>
    <lineage>
        <taxon>Eukaryota</taxon>
        <taxon>Viridiplantae</taxon>
        <taxon>Streptophyta</taxon>
        <taxon>Embryophyta</taxon>
        <taxon>Tracheophyta</taxon>
        <taxon>Spermatophyta</taxon>
        <taxon>Magnoliopsida</taxon>
        <taxon>eudicotyledons</taxon>
        <taxon>Gunneridae</taxon>
        <taxon>Pentapetalae</taxon>
        <taxon>rosids</taxon>
        <taxon>fabids</taxon>
        <taxon>Fabales</taxon>
        <taxon>Fabaceae</taxon>
        <taxon>Papilionoideae</taxon>
        <taxon>50 kb inversion clade</taxon>
        <taxon>NPAAA clade</taxon>
        <taxon>Hologalegina</taxon>
        <taxon>IRL clade</taxon>
        <taxon>Fabeae</taxon>
        <taxon>Lathyrus</taxon>
    </lineage>
</organism>
<feature type="compositionally biased region" description="Polar residues" evidence="1">
    <location>
        <begin position="28"/>
        <end position="39"/>
    </location>
</feature>
<dbReference type="EMBL" id="JAMSHJ010000002">
    <property type="protein sequence ID" value="KAI5434810.1"/>
    <property type="molecule type" value="Genomic_DNA"/>
</dbReference>
<feature type="region of interest" description="Disordered" evidence="1">
    <location>
        <begin position="396"/>
        <end position="415"/>
    </location>
</feature>
<accession>A0A9D5B8S3</accession>
<dbReference type="PANTHER" id="PTHR34367">
    <property type="entry name" value="OS02G0734667 PROTEIN"/>
    <property type="match status" value="1"/>
</dbReference>
<reference evidence="2 3" key="1">
    <citation type="journal article" date="2022" name="Nat. Genet.">
        <title>Improved pea reference genome and pan-genome highlight genomic features and evolutionary characteristics.</title>
        <authorList>
            <person name="Yang T."/>
            <person name="Liu R."/>
            <person name="Luo Y."/>
            <person name="Hu S."/>
            <person name="Wang D."/>
            <person name="Wang C."/>
            <person name="Pandey M.K."/>
            <person name="Ge S."/>
            <person name="Xu Q."/>
            <person name="Li N."/>
            <person name="Li G."/>
            <person name="Huang Y."/>
            <person name="Saxena R.K."/>
            <person name="Ji Y."/>
            <person name="Li M."/>
            <person name="Yan X."/>
            <person name="He Y."/>
            <person name="Liu Y."/>
            <person name="Wang X."/>
            <person name="Xiang C."/>
            <person name="Varshney R.K."/>
            <person name="Ding H."/>
            <person name="Gao S."/>
            <person name="Zong X."/>
        </authorList>
    </citation>
    <scope>NUCLEOTIDE SEQUENCE [LARGE SCALE GENOMIC DNA]</scope>
    <source>
        <strain evidence="2 3">cv. Zhongwan 6</strain>
    </source>
</reference>
<protein>
    <submittedName>
        <fullName evidence="2">Uncharacterized protein</fullName>
    </submittedName>
</protein>
<feature type="compositionally biased region" description="Low complexity" evidence="1">
    <location>
        <begin position="329"/>
        <end position="348"/>
    </location>
</feature>
<feature type="compositionally biased region" description="Low complexity" evidence="1">
    <location>
        <begin position="154"/>
        <end position="173"/>
    </location>
</feature>
<dbReference type="Proteomes" id="UP001058974">
    <property type="component" value="Chromosome 2"/>
</dbReference>
<feature type="region of interest" description="Disordered" evidence="1">
    <location>
        <begin position="451"/>
        <end position="481"/>
    </location>
</feature>
<feature type="compositionally biased region" description="Low complexity" evidence="1">
    <location>
        <begin position="115"/>
        <end position="125"/>
    </location>
</feature>
<feature type="compositionally biased region" description="Polar residues" evidence="1">
    <location>
        <begin position="372"/>
        <end position="383"/>
    </location>
</feature>
<dbReference type="AlphaFoldDB" id="A0A9D5B8S3"/>
<evidence type="ECO:0000313" key="2">
    <source>
        <dbReference type="EMBL" id="KAI5434810.1"/>
    </source>
</evidence>
<feature type="compositionally biased region" description="Basic and acidic residues" evidence="1">
    <location>
        <begin position="233"/>
        <end position="250"/>
    </location>
</feature>
<keyword evidence="3" id="KW-1185">Reference proteome</keyword>
<feature type="compositionally biased region" description="Low complexity" evidence="1">
    <location>
        <begin position="11"/>
        <end position="27"/>
    </location>
</feature>
<dbReference type="Gramene" id="Psat02G0157500-T2">
    <property type="protein sequence ID" value="KAI5434810.1"/>
    <property type="gene ID" value="KIW84_021575"/>
</dbReference>
<evidence type="ECO:0000256" key="1">
    <source>
        <dbReference type="SAM" id="MobiDB-lite"/>
    </source>
</evidence>
<name>A0A9D5B8S3_PEA</name>
<feature type="compositionally biased region" description="Basic and acidic residues" evidence="1">
    <location>
        <begin position="55"/>
        <end position="75"/>
    </location>
</feature>
<feature type="region of interest" description="Disordered" evidence="1">
    <location>
        <begin position="597"/>
        <end position="647"/>
    </location>
</feature>
<gene>
    <name evidence="2" type="ORF">KIW84_021575</name>
</gene>
<feature type="region of interest" description="Disordered" evidence="1">
    <location>
        <begin position="101"/>
        <end position="127"/>
    </location>
</feature>
<feature type="compositionally biased region" description="Basic residues" evidence="1">
    <location>
        <begin position="212"/>
        <end position="221"/>
    </location>
</feature>
<feature type="compositionally biased region" description="Polar residues" evidence="1">
    <location>
        <begin position="101"/>
        <end position="114"/>
    </location>
</feature>
<proteinExistence type="predicted"/>